<dbReference type="GO" id="GO:0046872">
    <property type="term" value="F:metal ion binding"/>
    <property type="evidence" value="ECO:0007669"/>
    <property type="project" value="UniProtKB-KW"/>
</dbReference>
<keyword evidence="7" id="KW-0694">RNA-binding</keyword>
<dbReference type="InterPro" id="IPR039039">
    <property type="entry name" value="RAI1-like_fam"/>
</dbReference>
<evidence type="ECO:0000256" key="1">
    <source>
        <dbReference type="ARBA" id="ARBA00001968"/>
    </source>
</evidence>
<name>A0A1S9S0W5_PENBI</name>
<keyword evidence="7" id="KW-0479">Metal-binding</keyword>
<accession>A0A1S9S0W5</accession>
<comment type="catalytic activity">
    <reaction evidence="6">
        <text>a 5'-end NAD(+)-phospho-ribonucleoside in mRNA + H2O = a 5'-end phospho-ribonucleoside in mRNA + NAD(+) + H(+)</text>
        <dbReference type="Rhea" id="RHEA:60880"/>
        <dbReference type="Rhea" id="RHEA-COMP:15692"/>
        <dbReference type="Rhea" id="RHEA-COMP:15698"/>
        <dbReference type="ChEBI" id="CHEBI:15377"/>
        <dbReference type="ChEBI" id="CHEBI:15378"/>
        <dbReference type="ChEBI" id="CHEBI:57540"/>
        <dbReference type="ChEBI" id="CHEBI:138282"/>
        <dbReference type="ChEBI" id="CHEBI:144029"/>
    </reaction>
    <physiologicalReaction direction="left-to-right" evidence="6">
        <dbReference type="Rhea" id="RHEA:60881"/>
    </physiologicalReaction>
</comment>
<dbReference type="GO" id="GO:0005829">
    <property type="term" value="C:cytosol"/>
    <property type="evidence" value="ECO:0007669"/>
    <property type="project" value="TreeGrafter"/>
</dbReference>
<dbReference type="GO" id="GO:0110155">
    <property type="term" value="P:NAD-cap decapping"/>
    <property type="evidence" value="ECO:0007669"/>
    <property type="project" value="TreeGrafter"/>
</dbReference>
<keyword evidence="7" id="KW-0547">Nucleotide-binding</keyword>
<evidence type="ECO:0000256" key="2">
    <source>
        <dbReference type="ARBA" id="ARBA00006562"/>
    </source>
</evidence>
<feature type="domain" description="RAI1-like" evidence="8">
    <location>
        <begin position="180"/>
        <end position="392"/>
    </location>
</feature>
<proteinExistence type="inferred from homology"/>
<organism evidence="9 10">
    <name type="scientific">Penicillium brasilianum</name>
    <dbReference type="NCBI Taxonomy" id="104259"/>
    <lineage>
        <taxon>Eukaryota</taxon>
        <taxon>Fungi</taxon>
        <taxon>Dikarya</taxon>
        <taxon>Ascomycota</taxon>
        <taxon>Pezizomycotina</taxon>
        <taxon>Eurotiomycetes</taxon>
        <taxon>Eurotiomycetidae</taxon>
        <taxon>Eurotiales</taxon>
        <taxon>Aspergillaceae</taxon>
        <taxon>Penicillium</taxon>
    </lineage>
</organism>
<comment type="cofactor">
    <cofactor evidence="1 7">
        <name>a divalent metal cation</name>
        <dbReference type="ChEBI" id="CHEBI:60240"/>
    </cofactor>
</comment>
<protein>
    <recommendedName>
        <fullName evidence="7">Decapping nuclease</fullName>
        <ecNumber evidence="7">3.6.1.-</ecNumber>
    </recommendedName>
</protein>
<evidence type="ECO:0000256" key="4">
    <source>
        <dbReference type="ARBA" id="ARBA00044692"/>
    </source>
</evidence>
<reference evidence="10" key="1">
    <citation type="submission" date="2015-09" db="EMBL/GenBank/DDBJ databases">
        <authorList>
            <person name="Fill T.P."/>
            <person name="Baretta J.F."/>
            <person name="de Almeida L.G."/>
            <person name="Rocha M."/>
            <person name="de Souza D.H."/>
            <person name="Malavazi I."/>
            <person name="Cerdeira L.T."/>
            <person name="Hong H."/>
            <person name="Samborskyy M."/>
            <person name="de Vasconcelos A.T."/>
            <person name="Leadlay P."/>
            <person name="Rodrigues-Filho E."/>
        </authorList>
    </citation>
    <scope>NUCLEOTIDE SEQUENCE [LARGE SCALE GENOMIC DNA]</scope>
    <source>
        <strain evidence="10">LaBioMMi 136</strain>
    </source>
</reference>
<dbReference type="GO" id="GO:0000956">
    <property type="term" value="P:nuclear-transcribed mRNA catabolic process"/>
    <property type="evidence" value="ECO:0007669"/>
    <property type="project" value="TreeGrafter"/>
</dbReference>
<keyword evidence="7" id="KW-0540">Nuclease</keyword>
<dbReference type="EMBL" id="LJBN01000002">
    <property type="protein sequence ID" value="OOQ91457.1"/>
    <property type="molecule type" value="Genomic_DNA"/>
</dbReference>
<evidence type="ECO:0000256" key="5">
    <source>
        <dbReference type="ARBA" id="ARBA00046211"/>
    </source>
</evidence>
<dbReference type="EC" id="3.6.1.-" evidence="7"/>
<dbReference type="GO" id="GO:0000166">
    <property type="term" value="F:nucleotide binding"/>
    <property type="evidence" value="ECO:0007669"/>
    <property type="project" value="UniProtKB-KW"/>
</dbReference>
<comment type="similarity">
    <text evidence="2 7">Belongs to the DXO/Dom3Z family.</text>
</comment>
<comment type="catalytic activity">
    <reaction evidence="3">
        <text>a 5'-end (N(7)-methyl 5'-triphosphoguanosine)-ribonucleoside-ribonucleotide in mRNA + H2O = a (N(7)-methyl 5'-triphosphoguanosine)-nucleoside + a 5'-end phospho-ribonucleoside in mRNA + H(+)</text>
        <dbReference type="Rhea" id="RHEA:66928"/>
        <dbReference type="Rhea" id="RHEA-COMP:15692"/>
        <dbReference type="Rhea" id="RHEA-COMP:17313"/>
        <dbReference type="ChEBI" id="CHEBI:15377"/>
        <dbReference type="ChEBI" id="CHEBI:15378"/>
        <dbReference type="ChEBI" id="CHEBI:138282"/>
        <dbReference type="ChEBI" id="CHEBI:172876"/>
        <dbReference type="ChEBI" id="CHEBI:172877"/>
    </reaction>
    <physiologicalReaction direction="left-to-right" evidence="3">
        <dbReference type="Rhea" id="RHEA:66929"/>
    </physiologicalReaction>
</comment>
<evidence type="ECO:0000259" key="8">
    <source>
        <dbReference type="Pfam" id="PF08652"/>
    </source>
</evidence>
<sequence>MNQATFDIQPVNRFGGSNTTIRRPKEIACFSYDQDRRFSLGDASIAYYYPPSLPADLNIGFDTFQKLNDAADEHLDALLDTVIAMEKETGKRCETDILTWRGMLTKILTAPFDMMNGFEMNATCYQGTIFIEENNSYKNRQKELQRNQRMPPGMASQELMMYWGTIYPALFQFPTALYHRRKQINRDANLTVPGYKFEVLSVLRKPWDPSTREEIEGRQDEVVNNSAQYCSVVKTGMGNVRMVLGGEVDAVWDCKPERKEDPIHWVELKTSAEIRNDRDMLKYERKLLKFWAQSFLLGVPKIIVGFRDQQGIVHRLEELETASIPGKVKKVGRGSWDGNICINFAAAFLEWLKQIIQGEGVWRIRKVEKSHKIEVYKVEESGHGDILSSTFKTWREGLMEE</sequence>
<dbReference type="PANTHER" id="PTHR12395:SF9">
    <property type="entry name" value="DECAPPING AND EXORIBONUCLEASE PROTEIN"/>
    <property type="match status" value="1"/>
</dbReference>
<dbReference type="AlphaFoldDB" id="A0A1S9S0W5"/>
<keyword evidence="7" id="KW-0539">Nucleus</keyword>
<dbReference type="Proteomes" id="UP000190744">
    <property type="component" value="Unassembled WGS sequence"/>
</dbReference>
<comment type="caution">
    <text evidence="9">The sequence shown here is derived from an EMBL/GenBank/DDBJ whole genome shotgun (WGS) entry which is preliminary data.</text>
</comment>
<evidence type="ECO:0000313" key="9">
    <source>
        <dbReference type="EMBL" id="OOQ91457.1"/>
    </source>
</evidence>
<dbReference type="PANTHER" id="PTHR12395">
    <property type="entry name" value="DOM-3 RELATED"/>
    <property type="match status" value="1"/>
</dbReference>
<feature type="domain" description="RAI1-like" evidence="8">
    <location>
        <begin position="22"/>
        <end position="173"/>
    </location>
</feature>
<gene>
    <name evidence="9" type="primary">rai1</name>
    <name evidence="9" type="ORF">PEBR_00741</name>
</gene>
<evidence type="ECO:0000256" key="7">
    <source>
        <dbReference type="RuleBase" id="RU367113"/>
    </source>
</evidence>
<comment type="catalytic activity">
    <reaction evidence="4">
        <text>a 5'-end triphospho-ribonucleoside in mRNA + H2O = a 5'-end phospho-ribonucleoside in mRNA + diphosphate + H(+)</text>
        <dbReference type="Rhea" id="RHEA:78683"/>
        <dbReference type="Rhea" id="RHEA-COMP:15692"/>
        <dbReference type="Rhea" id="RHEA-COMP:17164"/>
        <dbReference type="ChEBI" id="CHEBI:15377"/>
        <dbReference type="ChEBI" id="CHEBI:15378"/>
        <dbReference type="ChEBI" id="CHEBI:33019"/>
        <dbReference type="ChEBI" id="CHEBI:138282"/>
        <dbReference type="ChEBI" id="CHEBI:167618"/>
    </reaction>
    <physiologicalReaction direction="left-to-right" evidence="4">
        <dbReference type="Rhea" id="RHEA:78684"/>
    </physiologicalReaction>
</comment>
<dbReference type="Pfam" id="PF08652">
    <property type="entry name" value="RAI1"/>
    <property type="match status" value="2"/>
</dbReference>
<dbReference type="GO" id="GO:0004518">
    <property type="term" value="F:nuclease activity"/>
    <property type="evidence" value="ECO:0007669"/>
    <property type="project" value="UniProtKB-KW"/>
</dbReference>
<dbReference type="GO" id="GO:0003723">
    <property type="term" value="F:RNA binding"/>
    <property type="evidence" value="ECO:0007669"/>
    <property type="project" value="UniProtKB-KW"/>
</dbReference>
<dbReference type="GO" id="GO:0034353">
    <property type="term" value="F:mRNA 5'-diphosphatase activity"/>
    <property type="evidence" value="ECO:0007669"/>
    <property type="project" value="TreeGrafter"/>
</dbReference>
<dbReference type="GO" id="GO:0005634">
    <property type="term" value="C:nucleus"/>
    <property type="evidence" value="ECO:0007669"/>
    <property type="project" value="UniProtKB-SubCell"/>
</dbReference>
<comment type="subcellular location">
    <subcellularLocation>
        <location evidence="7">Nucleus</location>
    </subcellularLocation>
</comment>
<comment type="function">
    <text evidence="5">Decapping enzyme for NAD-capped RNAs: specifically hydrolyzes the nicotinamide adenine dinucleotide (NAD) cap from a subset of RNAs by removing the entire NAD moiety from the 5'-end of an NAD-capped RNA. The NAD-cap is present at the 5'-end of some RNAs and snoRNAs. In contrast to the canonical 5'-end N7 methylguanosine (m7G) cap, the NAD cap promotes mRNA decay. Also acts as a non-canonical decapping enzyme that removes the entire cap structure of m7G capped or incompletely capped RNAs. Has decapping activity toward incomplete 5'-end m7G cap mRNAs such as unmethylated 5'-end-capped RNA (cap0), while it has no activity toward 2'-O-ribose methylated m7G cap (cap1). Also possesses RNA 5'-pyrophosphohydrolase activity by hydrolyzing the 5'-end triphosphate to release pyrophosphates. Stimulates exoribonuclease activity of Rat1, allowing it to degrade RNAs with stable secondary structure more effectively.</text>
</comment>
<evidence type="ECO:0000313" key="10">
    <source>
        <dbReference type="Proteomes" id="UP000190744"/>
    </source>
</evidence>
<dbReference type="InterPro" id="IPR013961">
    <property type="entry name" value="RAI1"/>
</dbReference>
<keyword evidence="7" id="KW-0378">Hydrolase</keyword>
<evidence type="ECO:0000256" key="6">
    <source>
        <dbReference type="ARBA" id="ARBA00048124"/>
    </source>
</evidence>
<evidence type="ECO:0000256" key="3">
    <source>
        <dbReference type="ARBA" id="ARBA00044676"/>
    </source>
</evidence>